<dbReference type="PANTHER" id="PTHR42055:SF1">
    <property type="entry name" value="YALI0E03476P"/>
    <property type="match status" value="1"/>
</dbReference>
<dbReference type="PANTHER" id="PTHR42055">
    <property type="entry name" value="YALI0E03476P"/>
    <property type="match status" value="1"/>
</dbReference>
<comment type="caution">
    <text evidence="1">The sequence shown here is derived from an EMBL/GenBank/DDBJ whole genome shotgun (WGS) entry which is preliminary data.</text>
</comment>
<organism evidence="1 2">
    <name type="scientific">Cryomyces antarcticus</name>
    <dbReference type="NCBI Taxonomy" id="329879"/>
    <lineage>
        <taxon>Eukaryota</taxon>
        <taxon>Fungi</taxon>
        <taxon>Dikarya</taxon>
        <taxon>Ascomycota</taxon>
        <taxon>Pezizomycotina</taxon>
        <taxon>Dothideomycetes</taxon>
        <taxon>Dothideomycetes incertae sedis</taxon>
        <taxon>Cryomyces</taxon>
    </lineage>
</organism>
<accession>A0ABR0M1L6</accession>
<name>A0ABR0M1L6_9PEZI</name>
<reference evidence="1 2" key="1">
    <citation type="submission" date="2023-08" db="EMBL/GenBank/DDBJ databases">
        <title>Black Yeasts Isolated from many extreme environments.</title>
        <authorList>
            <person name="Coleine C."/>
            <person name="Stajich J.E."/>
            <person name="Selbmann L."/>
        </authorList>
    </citation>
    <scope>NUCLEOTIDE SEQUENCE [LARGE SCALE GENOMIC DNA]</scope>
    <source>
        <strain evidence="1 2">CCFEE 536</strain>
    </source>
</reference>
<dbReference type="Proteomes" id="UP001357485">
    <property type="component" value="Unassembled WGS sequence"/>
</dbReference>
<keyword evidence="2" id="KW-1185">Reference proteome</keyword>
<proteinExistence type="predicted"/>
<protein>
    <submittedName>
        <fullName evidence="1">Uncharacterized protein</fullName>
    </submittedName>
</protein>
<gene>
    <name evidence="1" type="ORF">LTR16_010845</name>
</gene>
<sequence length="110" mass="12453">MNHSLYQKLQQLELEPAMEVEIARWLAWGNMGTGVLANWLTLPMAPYEDALLQFLRRGEYPHLTRYEGLQSGLFCGEKTAVNEALKKALEAPDNKNGLSMIDATPQETFK</sequence>
<feature type="non-terminal residue" evidence="1">
    <location>
        <position position="110"/>
    </location>
</feature>
<evidence type="ECO:0000313" key="1">
    <source>
        <dbReference type="EMBL" id="KAK5276667.1"/>
    </source>
</evidence>
<dbReference type="EMBL" id="JAVRRA010003207">
    <property type="protein sequence ID" value="KAK5276667.1"/>
    <property type="molecule type" value="Genomic_DNA"/>
</dbReference>
<evidence type="ECO:0000313" key="2">
    <source>
        <dbReference type="Proteomes" id="UP001357485"/>
    </source>
</evidence>